<dbReference type="InterPro" id="IPR003673">
    <property type="entry name" value="CoA-Trfase_fam_III"/>
</dbReference>
<dbReference type="Gene3D" id="3.30.1540.10">
    <property type="entry name" value="formyl-coa transferase, domain 3"/>
    <property type="match status" value="1"/>
</dbReference>
<feature type="non-terminal residue" evidence="2">
    <location>
        <position position="290"/>
    </location>
</feature>
<reference evidence="2" key="1">
    <citation type="submission" date="2018-05" db="EMBL/GenBank/DDBJ databases">
        <authorList>
            <person name="Lanie J.A."/>
            <person name="Ng W.-L."/>
            <person name="Kazmierczak K.M."/>
            <person name="Andrzejewski T.M."/>
            <person name="Davidsen T.M."/>
            <person name="Wayne K.J."/>
            <person name="Tettelin H."/>
            <person name="Glass J.I."/>
            <person name="Rusch D."/>
            <person name="Podicherti R."/>
            <person name="Tsui H.-C.T."/>
            <person name="Winkler M.E."/>
        </authorList>
    </citation>
    <scope>NUCLEOTIDE SEQUENCE</scope>
</reference>
<organism evidence="2">
    <name type="scientific">marine metagenome</name>
    <dbReference type="NCBI Taxonomy" id="408172"/>
    <lineage>
        <taxon>unclassified sequences</taxon>
        <taxon>metagenomes</taxon>
        <taxon>ecological metagenomes</taxon>
    </lineage>
</organism>
<dbReference type="InterPro" id="IPR044855">
    <property type="entry name" value="CoA-Trfase_III_dom3_sf"/>
</dbReference>
<evidence type="ECO:0000313" key="2">
    <source>
        <dbReference type="EMBL" id="SVD38404.1"/>
    </source>
</evidence>
<dbReference type="InterPro" id="IPR023606">
    <property type="entry name" value="CoA-Trfase_III_dom_1_sf"/>
</dbReference>
<dbReference type="PANTHER" id="PTHR48207:SF4">
    <property type="entry name" value="BLL6097 PROTEIN"/>
    <property type="match status" value="1"/>
</dbReference>
<accession>A0A382UVZ3</accession>
<dbReference type="EMBL" id="UINC01147216">
    <property type="protein sequence ID" value="SVD38404.1"/>
    <property type="molecule type" value="Genomic_DNA"/>
</dbReference>
<dbReference type="Gene3D" id="3.40.50.10540">
    <property type="entry name" value="Crotonobetainyl-coa:carnitine coa-transferase, domain 1"/>
    <property type="match status" value="1"/>
</dbReference>
<dbReference type="PANTHER" id="PTHR48207">
    <property type="entry name" value="SUCCINATE--HYDROXYMETHYLGLUTARATE COA-TRANSFERASE"/>
    <property type="match status" value="1"/>
</dbReference>
<proteinExistence type="predicted"/>
<dbReference type="SUPFAM" id="SSF89796">
    <property type="entry name" value="CoA-transferase family III (CaiB/BaiF)"/>
    <property type="match status" value="1"/>
</dbReference>
<dbReference type="Pfam" id="PF02515">
    <property type="entry name" value="CoA_transf_3"/>
    <property type="match status" value="1"/>
</dbReference>
<dbReference type="AlphaFoldDB" id="A0A382UVZ3"/>
<protein>
    <submittedName>
        <fullName evidence="2">Uncharacterized protein</fullName>
    </submittedName>
</protein>
<gene>
    <name evidence="2" type="ORF">METZ01_LOCUS391258</name>
</gene>
<evidence type="ECO:0000256" key="1">
    <source>
        <dbReference type="ARBA" id="ARBA00022679"/>
    </source>
</evidence>
<sequence>LFANCNRGKSSMALDLKQRAGQEIVKSMVSTADVVIHNYRPGVMEKLNLGSKSLRSENPRLIYTAISGFGTRGPLNNAPAYDPVVQAHAGFTAIQGTDNPEFMRSMICDKITAYTACQAVTAALLVREKTNEGQHIDISMLDSGLFFLFPDGFMNNTLLDDDVEVRQHIADIMYNLTETRDGDIIITAATEDHIYGILQVVGRNDLLSDPRFATVGTLIENIEEFREMIKDVFSNMTSEEAMQKLRENDVPCAECHNLEEVINQPQIDASDTVLVRDHPLMGSMRVVKSP</sequence>
<dbReference type="GO" id="GO:0008410">
    <property type="term" value="F:CoA-transferase activity"/>
    <property type="evidence" value="ECO:0007669"/>
    <property type="project" value="TreeGrafter"/>
</dbReference>
<dbReference type="InterPro" id="IPR050483">
    <property type="entry name" value="CoA-transferase_III_domain"/>
</dbReference>
<keyword evidence="1" id="KW-0808">Transferase</keyword>
<name>A0A382UVZ3_9ZZZZ</name>
<feature type="non-terminal residue" evidence="2">
    <location>
        <position position="1"/>
    </location>
</feature>